<reference evidence="1" key="1">
    <citation type="submission" date="2019-08" db="EMBL/GenBank/DDBJ databases">
        <authorList>
            <person name="Kucharzyk K."/>
            <person name="Murdoch R.W."/>
            <person name="Higgins S."/>
            <person name="Loffler F."/>
        </authorList>
    </citation>
    <scope>NUCLEOTIDE SEQUENCE</scope>
</reference>
<dbReference type="AlphaFoldDB" id="A0A645CRL3"/>
<accession>A0A645CRL3</accession>
<gene>
    <name evidence="1" type="ORF">SDC9_126599</name>
</gene>
<protein>
    <submittedName>
        <fullName evidence="1">Uncharacterized protein</fullName>
    </submittedName>
</protein>
<dbReference type="EMBL" id="VSSQ01029425">
    <property type="protein sequence ID" value="MPM79561.1"/>
    <property type="molecule type" value="Genomic_DNA"/>
</dbReference>
<organism evidence="1">
    <name type="scientific">bioreactor metagenome</name>
    <dbReference type="NCBI Taxonomy" id="1076179"/>
    <lineage>
        <taxon>unclassified sequences</taxon>
        <taxon>metagenomes</taxon>
        <taxon>ecological metagenomes</taxon>
    </lineage>
</organism>
<comment type="caution">
    <text evidence="1">The sequence shown here is derived from an EMBL/GenBank/DDBJ whole genome shotgun (WGS) entry which is preliminary data.</text>
</comment>
<sequence length="162" mass="16711">MTVCAGDLGAGIGIGLDLQPRRFGGQRAFGCHPGLHGNGGAGVAVLVQRVGHLHIAGGLGLHSHGSGALQLQLGLIGALGKAQAADFEFMVGSRVFIATVQVLHHGFGRALPDDLVDLEGQLYLHRQGQRLQRFAGGFVGVVGAGNAQLGNTNLAQLERARQ</sequence>
<name>A0A645CRL3_9ZZZZ</name>
<proteinExistence type="predicted"/>
<evidence type="ECO:0000313" key="1">
    <source>
        <dbReference type="EMBL" id="MPM79561.1"/>
    </source>
</evidence>